<dbReference type="Proteomes" id="UP000838412">
    <property type="component" value="Chromosome 13"/>
</dbReference>
<proteinExistence type="inferred from homology"/>
<evidence type="ECO:0000256" key="1">
    <source>
        <dbReference type="ARBA" id="ARBA00006215"/>
    </source>
</evidence>
<dbReference type="InterPro" id="IPR042769">
    <property type="entry name" value="SPATA6_fam"/>
</dbReference>
<feature type="compositionally biased region" description="Basic residues" evidence="3">
    <location>
        <begin position="260"/>
        <end position="269"/>
    </location>
</feature>
<evidence type="ECO:0000313" key="5">
    <source>
        <dbReference type="EMBL" id="CAH1243174.1"/>
    </source>
</evidence>
<feature type="region of interest" description="Disordered" evidence="3">
    <location>
        <begin position="163"/>
        <end position="272"/>
    </location>
</feature>
<comment type="similarity">
    <text evidence="1">Belongs to the SPATA6 family.</text>
</comment>
<feature type="compositionally biased region" description="Basic residues" evidence="3">
    <location>
        <begin position="176"/>
        <end position="186"/>
    </location>
</feature>
<feature type="compositionally biased region" description="Polar residues" evidence="3">
    <location>
        <begin position="193"/>
        <end position="203"/>
    </location>
</feature>
<dbReference type="Pfam" id="PF14909">
    <property type="entry name" value="SPATA6"/>
    <property type="match status" value="1"/>
</dbReference>
<dbReference type="PANTHER" id="PTHR16435:SF6">
    <property type="entry name" value="IP09370P"/>
    <property type="match status" value="1"/>
</dbReference>
<organism evidence="5 6">
    <name type="scientific">Branchiostoma lanceolatum</name>
    <name type="common">Common lancelet</name>
    <name type="synonym">Amphioxus lanceolatum</name>
    <dbReference type="NCBI Taxonomy" id="7740"/>
    <lineage>
        <taxon>Eukaryota</taxon>
        <taxon>Metazoa</taxon>
        <taxon>Chordata</taxon>
        <taxon>Cephalochordata</taxon>
        <taxon>Leptocardii</taxon>
        <taxon>Amphioxiformes</taxon>
        <taxon>Branchiostomatidae</taxon>
        <taxon>Branchiostoma</taxon>
    </lineage>
</organism>
<feature type="compositionally biased region" description="Polar residues" evidence="3">
    <location>
        <begin position="298"/>
        <end position="308"/>
    </location>
</feature>
<gene>
    <name evidence="5" type="primary">SPATA6</name>
    <name evidence="5" type="ORF">BLAG_LOCUS6260</name>
</gene>
<dbReference type="InterPro" id="IPR032732">
    <property type="entry name" value="SPATA6_N"/>
</dbReference>
<dbReference type="AlphaFoldDB" id="A0A8J9YWV2"/>
<dbReference type="OrthoDB" id="5963614at2759"/>
<feature type="region of interest" description="Disordered" evidence="3">
    <location>
        <begin position="295"/>
        <end position="332"/>
    </location>
</feature>
<keyword evidence="2" id="KW-0597">Phosphoprotein</keyword>
<evidence type="ECO:0000256" key="2">
    <source>
        <dbReference type="ARBA" id="ARBA00022553"/>
    </source>
</evidence>
<feature type="compositionally biased region" description="Low complexity" evidence="3">
    <location>
        <begin position="246"/>
        <end position="259"/>
    </location>
</feature>
<dbReference type="GO" id="GO:0032027">
    <property type="term" value="F:myosin light chain binding"/>
    <property type="evidence" value="ECO:0007669"/>
    <property type="project" value="InterPro"/>
</dbReference>
<evidence type="ECO:0000256" key="3">
    <source>
        <dbReference type="SAM" id="MobiDB-lite"/>
    </source>
</evidence>
<reference evidence="5" key="1">
    <citation type="submission" date="2022-01" db="EMBL/GenBank/DDBJ databases">
        <authorList>
            <person name="Braso-Vives M."/>
        </authorList>
    </citation>
    <scope>NUCLEOTIDE SEQUENCE</scope>
</reference>
<protein>
    <submittedName>
        <fullName evidence="5">SPATA6 protein</fullName>
    </submittedName>
</protein>
<keyword evidence="6" id="KW-1185">Reference proteome</keyword>
<name>A0A8J9YWV2_BRALA</name>
<sequence>MPRKALKCVVDLSVHAVTCPGVFLRERDDVYLSTCILGRYKRTKLLPPVFPLLYHEKFKFERTFLNAVDPAQVADILEDDHVLFELIQLNYSGGKVLARYQAPARDFLYPYPSLTPAYPGADREVLMDRAWDFPGISPKLEFSTKTSIKEWSIRTSGVVRELSTSASEDDLGGSKSSRRKKKQKKPKGYEEATISSRARSPSPYTKRRTSGPKSSKIEGPRPPFVVRNVEDKILQGVPASPPRSPSPVRRPSSAPLSSSRRSRSSRSLRKQVVEPLVQEPLFSLDDDTDDTAELISSAYRSPRSTSPARLSPRRLYSAPPTSPPLSPSSLRSSLRDRFGNQDYFDVIHGRVQKLLSQSELDRLERRLQDDLDLAELRRSVSPRPLSPGRSVLVRLSDDSYWSPRASSWSDVSHRQLFDDNVARLYSGLYRSARSPSALL</sequence>
<accession>A0A8J9YWV2</accession>
<dbReference type="EMBL" id="OV696698">
    <property type="protein sequence ID" value="CAH1243174.1"/>
    <property type="molecule type" value="Genomic_DNA"/>
</dbReference>
<dbReference type="GO" id="GO:0007283">
    <property type="term" value="P:spermatogenesis"/>
    <property type="evidence" value="ECO:0007669"/>
    <property type="project" value="InterPro"/>
</dbReference>
<evidence type="ECO:0000259" key="4">
    <source>
        <dbReference type="Pfam" id="PF14909"/>
    </source>
</evidence>
<evidence type="ECO:0000313" key="6">
    <source>
        <dbReference type="Proteomes" id="UP000838412"/>
    </source>
</evidence>
<dbReference type="PANTHER" id="PTHR16435">
    <property type="entry name" value="SPERMATOGENESIS-ASSOCIATED PROTEIN 6 SPATA6"/>
    <property type="match status" value="1"/>
</dbReference>
<dbReference type="GO" id="GO:0120212">
    <property type="term" value="C:sperm head-tail coupling apparatus"/>
    <property type="evidence" value="ECO:0007669"/>
    <property type="project" value="InterPro"/>
</dbReference>
<feature type="domain" description="Spermatogenesis-associated protein 6 N-terminal" evidence="4">
    <location>
        <begin position="10"/>
        <end position="148"/>
    </location>
</feature>